<evidence type="ECO:0000256" key="3">
    <source>
        <dbReference type="ARBA" id="ARBA00022801"/>
    </source>
</evidence>
<comment type="caution">
    <text evidence="10">The sequence shown here is derived from an EMBL/GenBank/DDBJ whole genome shotgun (WGS) entry which is preliminary data.</text>
</comment>
<proteinExistence type="inferred from homology"/>
<comment type="similarity">
    <text evidence="5 7 9">Belongs to the PTH family.</text>
</comment>
<keyword evidence="2 7" id="KW-0820">tRNA-binding</keyword>
<dbReference type="GO" id="GO:0006515">
    <property type="term" value="P:protein quality control for misfolded or incompletely synthesized proteins"/>
    <property type="evidence" value="ECO:0007669"/>
    <property type="project" value="UniProtKB-UniRule"/>
</dbReference>
<dbReference type="NCBIfam" id="TIGR00447">
    <property type="entry name" value="pth"/>
    <property type="match status" value="1"/>
</dbReference>
<keyword evidence="4 7" id="KW-0694">RNA-binding</keyword>
<dbReference type="EC" id="3.1.1.29" evidence="1 7"/>
<feature type="site" description="Stabilizes the basic form of H active site to accept a proton" evidence="7">
    <location>
        <position position="92"/>
    </location>
</feature>
<dbReference type="InterPro" id="IPR001328">
    <property type="entry name" value="Pept_tRNA_hydro"/>
</dbReference>
<name>A0A0F3NCF0_9RICK</name>
<evidence type="ECO:0000256" key="8">
    <source>
        <dbReference type="RuleBase" id="RU000673"/>
    </source>
</evidence>
<dbReference type="GO" id="GO:0072344">
    <property type="term" value="P:rescue of stalled ribosome"/>
    <property type="evidence" value="ECO:0007669"/>
    <property type="project" value="UniProtKB-UniRule"/>
</dbReference>
<feature type="active site" description="Proton acceptor" evidence="7">
    <location>
        <position position="20"/>
    </location>
</feature>
<comment type="subcellular location">
    <subcellularLocation>
        <location evidence="7">Cytoplasm</location>
    </subcellularLocation>
</comment>
<comment type="function">
    <text evidence="7">Catalyzes the release of premature peptidyl moieties from peptidyl-tRNA molecules trapped in stalled 50S ribosomal subunits, and thus maintains levels of free tRNAs and 50S ribosomes.</text>
</comment>
<dbReference type="GO" id="GO:0000049">
    <property type="term" value="F:tRNA binding"/>
    <property type="evidence" value="ECO:0007669"/>
    <property type="project" value="UniProtKB-UniRule"/>
</dbReference>
<evidence type="ECO:0000256" key="7">
    <source>
        <dbReference type="HAMAP-Rule" id="MF_00083"/>
    </source>
</evidence>
<feature type="binding site" evidence="7">
    <location>
        <position position="67"/>
    </location>
    <ligand>
        <name>tRNA</name>
        <dbReference type="ChEBI" id="CHEBI:17843"/>
    </ligand>
</feature>
<dbReference type="CDD" id="cd00462">
    <property type="entry name" value="PTH"/>
    <property type="match status" value="1"/>
</dbReference>
<keyword evidence="7" id="KW-0963">Cytoplasm</keyword>
<dbReference type="InterPro" id="IPR018171">
    <property type="entry name" value="Pept_tRNA_hydro_CS"/>
</dbReference>
<evidence type="ECO:0000256" key="9">
    <source>
        <dbReference type="RuleBase" id="RU004320"/>
    </source>
</evidence>
<feature type="binding site" evidence="7">
    <location>
        <position position="65"/>
    </location>
    <ligand>
        <name>tRNA</name>
        <dbReference type="ChEBI" id="CHEBI:17843"/>
    </ligand>
</feature>
<comment type="subunit">
    <text evidence="7">Monomer.</text>
</comment>
<dbReference type="PANTHER" id="PTHR17224:SF1">
    <property type="entry name" value="PEPTIDYL-TRNA HYDROLASE"/>
    <property type="match status" value="1"/>
</dbReference>
<dbReference type="PANTHER" id="PTHR17224">
    <property type="entry name" value="PEPTIDYL-TRNA HYDROLASE"/>
    <property type="match status" value="1"/>
</dbReference>
<reference evidence="10 11" key="1">
    <citation type="submission" date="2015-02" db="EMBL/GenBank/DDBJ databases">
        <title>Genome Sequencing of Rickettsiales.</title>
        <authorList>
            <person name="Daugherty S.C."/>
            <person name="Su Q."/>
            <person name="Abolude K."/>
            <person name="Beier-Sexton M."/>
            <person name="Carlyon J.A."/>
            <person name="Carter R."/>
            <person name="Day N.P."/>
            <person name="Dumler S.J."/>
            <person name="Dyachenko V."/>
            <person name="Godinez A."/>
            <person name="Kurtti T.J."/>
            <person name="Lichay M."/>
            <person name="Mullins K.E."/>
            <person name="Ott S."/>
            <person name="Pappas-Brown V."/>
            <person name="Paris D.H."/>
            <person name="Patel P."/>
            <person name="Richards A.L."/>
            <person name="Sadzewicz L."/>
            <person name="Sears K."/>
            <person name="Seidman D."/>
            <person name="Sengamalay N."/>
            <person name="Stenos J."/>
            <person name="Tallon L.J."/>
            <person name="Vincent G."/>
            <person name="Fraser C.M."/>
            <person name="Munderloh U."/>
            <person name="Dunning-Hotopp J.C."/>
        </authorList>
    </citation>
    <scope>NUCLEOTIDE SEQUENCE [LARGE SCALE GENOMIC DNA]</scope>
    <source>
        <strain evidence="10 11">EmCRT</strain>
    </source>
</reference>
<dbReference type="InterPro" id="IPR036416">
    <property type="entry name" value="Pept_tRNA_hydro_sf"/>
</dbReference>
<dbReference type="GO" id="GO:0005737">
    <property type="term" value="C:cytoplasm"/>
    <property type="evidence" value="ECO:0007669"/>
    <property type="project" value="UniProtKB-SubCell"/>
</dbReference>
<dbReference type="Pfam" id="PF01195">
    <property type="entry name" value="Pept_tRNA_hydro"/>
    <property type="match status" value="1"/>
</dbReference>
<evidence type="ECO:0000256" key="4">
    <source>
        <dbReference type="ARBA" id="ARBA00022884"/>
    </source>
</evidence>
<gene>
    <name evidence="7 10" type="primary">pth</name>
    <name evidence="10" type="ORF">EMUCRT_0659</name>
</gene>
<sequence length="193" mass="21859">MFHLLAGLGNPGKKYELTRHNVGFMIVDAVAKQFHFPDFREKNEVLISIGNIGSHKVILVKPWAFMNNSGAPILSIVSLYKIPLNNIIILHDEVEIDFCTIRVKKNGGNAGHNGLKSIDSLLGKDYWRVRFGIGHPRQKMGLSCYVLSRFHNLNAVSNTISYIAEHITLLLENNHLTFMDKFKNLPKYEDIST</sequence>
<feature type="binding site" evidence="7">
    <location>
        <position position="113"/>
    </location>
    <ligand>
        <name>tRNA</name>
        <dbReference type="ChEBI" id="CHEBI:17843"/>
    </ligand>
</feature>
<keyword evidence="3 7" id="KW-0378">Hydrolase</keyword>
<dbReference type="PATRIC" id="fig|1359167.3.peg.636"/>
<comment type="catalytic activity">
    <reaction evidence="7 8">
        <text>an N-acyl-L-alpha-aminoacyl-tRNA + H2O = an N-acyl-L-amino acid + a tRNA + H(+)</text>
        <dbReference type="Rhea" id="RHEA:54448"/>
        <dbReference type="Rhea" id="RHEA-COMP:10123"/>
        <dbReference type="Rhea" id="RHEA-COMP:13883"/>
        <dbReference type="ChEBI" id="CHEBI:15377"/>
        <dbReference type="ChEBI" id="CHEBI:15378"/>
        <dbReference type="ChEBI" id="CHEBI:59874"/>
        <dbReference type="ChEBI" id="CHEBI:78442"/>
        <dbReference type="ChEBI" id="CHEBI:138191"/>
        <dbReference type="EC" id="3.1.1.29"/>
    </reaction>
</comment>
<feature type="binding site" evidence="7">
    <location>
        <position position="15"/>
    </location>
    <ligand>
        <name>tRNA</name>
        <dbReference type="ChEBI" id="CHEBI:17843"/>
    </ligand>
</feature>
<dbReference type="Gene3D" id="3.40.50.1470">
    <property type="entry name" value="Peptidyl-tRNA hydrolase"/>
    <property type="match status" value="1"/>
</dbReference>
<evidence type="ECO:0000313" key="10">
    <source>
        <dbReference type="EMBL" id="KJV65705.1"/>
    </source>
</evidence>
<dbReference type="PROSITE" id="PS01195">
    <property type="entry name" value="PEPT_TRNA_HYDROL_1"/>
    <property type="match status" value="1"/>
</dbReference>
<evidence type="ECO:0000256" key="1">
    <source>
        <dbReference type="ARBA" id="ARBA00013260"/>
    </source>
</evidence>
<dbReference type="SUPFAM" id="SSF53178">
    <property type="entry name" value="Peptidyl-tRNA hydrolase-like"/>
    <property type="match status" value="1"/>
</dbReference>
<evidence type="ECO:0000256" key="2">
    <source>
        <dbReference type="ARBA" id="ARBA00022555"/>
    </source>
</evidence>
<dbReference type="HAMAP" id="MF_00083">
    <property type="entry name" value="Pept_tRNA_hydro_bact"/>
    <property type="match status" value="1"/>
</dbReference>
<evidence type="ECO:0000256" key="5">
    <source>
        <dbReference type="ARBA" id="ARBA00038063"/>
    </source>
</evidence>
<dbReference type="Proteomes" id="UP000033546">
    <property type="component" value="Unassembled WGS sequence"/>
</dbReference>
<dbReference type="RefSeq" id="WP_045804950.1">
    <property type="nucleotide sequence ID" value="NZ_LANU01000002.1"/>
</dbReference>
<protein>
    <recommendedName>
        <fullName evidence="6 7">Peptidyl-tRNA hydrolase</fullName>
        <shortName evidence="7">Pth</shortName>
        <ecNumber evidence="1 7">3.1.1.29</ecNumber>
    </recommendedName>
</protein>
<dbReference type="EMBL" id="LANU01000002">
    <property type="protein sequence ID" value="KJV65705.1"/>
    <property type="molecule type" value="Genomic_DNA"/>
</dbReference>
<organism evidence="10 11">
    <name type="scientific">Ehrlichia cf. muris str. EmCRT</name>
    <dbReference type="NCBI Taxonomy" id="1359167"/>
    <lineage>
        <taxon>Bacteria</taxon>
        <taxon>Pseudomonadati</taxon>
        <taxon>Pseudomonadota</taxon>
        <taxon>Alphaproteobacteria</taxon>
        <taxon>Rickettsiales</taxon>
        <taxon>Anaplasmataceae</taxon>
        <taxon>Ehrlichia</taxon>
    </lineage>
</organism>
<accession>A0A0F3NCF0</accession>
<evidence type="ECO:0000313" key="11">
    <source>
        <dbReference type="Proteomes" id="UP000033546"/>
    </source>
</evidence>
<dbReference type="GO" id="GO:0004045">
    <property type="term" value="F:peptidyl-tRNA hydrolase activity"/>
    <property type="evidence" value="ECO:0007669"/>
    <property type="project" value="UniProtKB-UniRule"/>
</dbReference>
<evidence type="ECO:0000256" key="6">
    <source>
        <dbReference type="ARBA" id="ARBA00050038"/>
    </source>
</evidence>
<dbReference type="PROSITE" id="PS01196">
    <property type="entry name" value="PEPT_TRNA_HYDROL_2"/>
    <property type="match status" value="1"/>
</dbReference>
<dbReference type="AlphaFoldDB" id="A0A0F3NCF0"/>
<comment type="function">
    <text evidence="7">Hydrolyzes ribosome-free peptidyl-tRNAs (with 1 or more amino acids incorporated), which drop off the ribosome during protein synthesis, or as a result of ribosome stalling.</text>
</comment>
<feature type="site" description="Discriminates between blocked and unblocked aminoacyl-tRNA" evidence="7">
    <location>
        <position position="10"/>
    </location>
</feature>